<evidence type="ECO:0000313" key="12">
    <source>
        <dbReference type="Proteomes" id="UP000244906"/>
    </source>
</evidence>
<dbReference type="GO" id="GO:0005737">
    <property type="term" value="C:cytoplasm"/>
    <property type="evidence" value="ECO:0007669"/>
    <property type="project" value="UniProtKB-SubCell"/>
</dbReference>
<dbReference type="GO" id="GO:0003887">
    <property type="term" value="F:DNA-directed DNA polymerase activity"/>
    <property type="evidence" value="ECO:0007669"/>
    <property type="project" value="UniProtKB-KW"/>
</dbReference>
<comment type="subcellular location">
    <subcellularLocation>
        <location evidence="1">Cytoplasm</location>
    </subcellularLocation>
</comment>
<evidence type="ECO:0000256" key="7">
    <source>
        <dbReference type="ARBA" id="ARBA00022705"/>
    </source>
</evidence>
<evidence type="ECO:0000256" key="2">
    <source>
        <dbReference type="ARBA" id="ARBA00012417"/>
    </source>
</evidence>
<dbReference type="Gene3D" id="3.20.20.140">
    <property type="entry name" value="Metal-dependent hydrolases"/>
    <property type="match status" value="1"/>
</dbReference>
<dbReference type="GO" id="GO:0006260">
    <property type="term" value="P:DNA replication"/>
    <property type="evidence" value="ECO:0007669"/>
    <property type="project" value="UniProtKB-KW"/>
</dbReference>
<dbReference type="InterPro" id="IPR012340">
    <property type="entry name" value="NA-bd_OB-fold"/>
</dbReference>
<dbReference type="SMART" id="SM00481">
    <property type="entry name" value="POLIIIAc"/>
    <property type="match status" value="1"/>
</dbReference>
<dbReference type="AlphaFoldDB" id="A0A2V1GPL0"/>
<evidence type="ECO:0000256" key="4">
    <source>
        <dbReference type="ARBA" id="ARBA00022490"/>
    </source>
</evidence>
<dbReference type="SUPFAM" id="SSF89550">
    <property type="entry name" value="PHP domain-like"/>
    <property type="match status" value="1"/>
</dbReference>
<dbReference type="EC" id="2.7.7.7" evidence="2"/>
<dbReference type="Pfam" id="PF07733">
    <property type="entry name" value="DNA_pol3_alpha"/>
    <property type="match status" value="1"/>
</dbReference>
<dbReference type="Pfam" id="PF17657">
    <property type="entry name" value="DNA_pol3_finger"/>
    <property type="match status" value="1"/>
</dbReference>
<dbReference type="Pfam" id="PF02811">
    <property type="entry name" value="PHP"/>
    <property type="match status" value="1"/>
</dbReference>
<keyword evidence="8" id="KW-0239">DNA-directed DNA polymerase</keyword>
<proteinExistence type="predicted"/>
<evidence type="ECO:0000256" key="8">
    <source>
        <dbReference type="ARBA" id="ARBA00022932"/>
    </source>
</evidence>
<dbReference type="PANTHER" id="PTHR32294:SF0">
    <property type="entry name" value="DNA POLYMERASE III SUBUNIT ALPHA"/>
    <property type="match status" value="1"/>
</dbReference>
<dbReference type="InterPro" id="IPR040982">
    <property type="entry name" value="DNA_pol3_finger"/>
</dbReference>
<dbReference type="Gene3D" id="2.40.50.140">
    <property type="entry name" value="Nucleic acid-binding proteins"/>
    <property type="match status" value="1"/>
</dbReference>
<dbReference type="InterPro" id="IPR004805">
    <property type="entry name" value="DnaE2/DnaE/PolC"/>
</dbReference>
<dbReference type="Pfam" id="PF01336">
    <property type="entry name" value="tRNA_anti-codon"/>
    <property type="match status" value="1"/>
</dbReference>
<evidence type="ECO:0000313" key="11">
    <source>
        <dbReference type="EMBL" id="PVZ64899.1"/>
    </source>
</evidence>
<dbReference type="InterPro" id="IPR004013">
    <property type="entry name" value="PHP_dom"/>
</dbReference>
<dbReference type="SUPFAM" id="SSF50249">
    <property type="entry name" value="Nucleic acid-binding proteins"/>
    <property type="match status" value="1"/>
</dbReference>
<dbReference type="InterPro" id="IPR048472">
    <property type="entry name" value="DNA_pol_IIIA_C"/>
</dbReference>
<dbReference type="Proteomes" id="UP000244906">
    <property type="component" value="Unassembled WGS sequence"/>
</dbReference>
<organism evidence="11 12">
    <name type="scientific">Pelagibaculum spongiae</name>
    <dbReference type="NCBI Taxonomy" id="2080658"/>
    <lineage>
        <taxon>Bacteria</taxon>
        <taxon>Pseudomonadati</taxon>
        <taxon>Pseudomonadota</taxon>
        <taxon>Gammaproteobacteria</taxon>
        <taxon>Oceanospirillales</taxon>
        <taxon>Pelagibaculum</taxon>
    </lineage>
</organism>
<dbReference type="InterPro" id="IPR011708">
    <property type="entry name" value="DNA_pol3_alpha_NTPase_dom"/>
</dbReference>
<dbReference type="InterPro" id="IPR029460">
    <property type="entry name" value="DNAPol_HHH"/>
</dbReference>
<dbReference type="CDD" id="cd04485">
    <property type="entry name" value="DnaE_OBF"/>
    <property type="match status" value="1"/>
</dbReference>
<dbReference type="InterPro" id="IPR004365">
    <property type="entry name" value="NA-bd_OB_tRNA"/>
</dbReference>
<evidence type="ECO:0000256" key="3">
    <source>
        <dbReference type="ARBA" id="ARBA00019114"/>
    </source>
</evidence>
<keyword evidence="6" id="KW-0548">Nucleotidyltransferase</keyword>
<dbReference type="RefSeq" id="WP_116688653.1">
    <property type="nucleotide sequence ID" value="NZ_CAWNYD010000011.1"/>
</dbReference>
<dbReference type="GO" id="GO:0008408">
    <property type="term" value="F:3'-5' exonuclease activity"/>
    <property type="evidence" value="ECO:0007669"/>
    <property type="project" value="InterPro"/>
</dbReference>
<dbReference type="FunFam" id="1.10.10.1600:FF:000001">
    <property type="entry name" value="DNA polymerase III subunit alpha"/>
    <property type="match status" value="1"/>
</dbReference>
<evidence type="ECO:0000256" key="5">
    <source>
        <dbReference type="ARBA" id="ARBA00022679"/>
    </source>
</evidence>
<feature type="domain" description="Polymerase/histidinol phosphatase N-terminal" evidence="10">
    <location>
        <begin position="6"/>
        <end position="73"/>
    </location>
</feature>
<dbReference type="GO" id="GO:0003676">
    <property type="term" value="F:nucleic acid binding"/>
    <property type="evidence" value="ECO:0007669"/>
    <property type="project" value="InterPro"/>
</dbReference>
<evidence type="ECO:0000256" key="1">
    <source>
        <dbReference type="ARBA" id="ARBA00004496"/>
    </source>
</evidence>
<reference evidence="11 12" key="1">
    <citation type="submission" date="2018-04" db="EMBL/GenBank/DDBJ databases">
        <title>Thalassorhabdus spongiae gen. nov., sp. nov., isolated from a marine sponge in South-West Iceland.</title>
        <authorList>
            <person name="Knobloch S."/>
            <person name="Daussin A."/>
            <person name="Johannsson R."/>
            <person name="Marteinsson V.T."/>
        </authorList>
    </citation>
    <scope>NUCLEOTIDE SEQUENCE [LARGE SCALE GENOMIC DNA]</scope>
    <source>
        <strain evidence="11 12">Hp12</strain>
    </source>
</reference>
<evidence type="ECO:0000256" key="9">
    <source>
        <dbReference type="ARBA" id="ARBA00049244"/>
    </source>
</evidence>
<dbReference type="FunFam" id="1.10.150.870:FF:000001">
    <property type="entry name" value="DNA polymerase III subunit alpha"/>
    <property type="match status" value="1"/>
</dbReference>
<keyword evidence="5" id="KW-0808">Transferase</keyword>
<gene>
    <name evidence="11" type="ORF">DC094_18715</name>
</gene>
<dbReference type="Pfam" id="PF20914">
    <property type="entry name" value="DNA_pol_IIIA_C"/>
    <property type="match status" value="1"/>
</dbReference>
<evidence type="ECO:0000256" key="6">
    <source>
        <dbReference type="ARBA" id="ARBA00022695"/>
    </source>
</evidence>
<protein>
    <recommendedName>
        <fullName evidence="3">DNA polymerase III subunit alpha</fullName>
        <ecNumber evidence="2">2.7.7.7</ecNumber>
    </recommendedName>
</protein>
<dbReference type="NCBIfam" id="NF004226">
    <property type="entry name" value="PRK05673.1"/>
    <property type="match status" value="1"/>
</dbReference>
<dbReference type="OrthoDB" id="9803237at2"/>
<dbReference type="NCBIfam" id="TIGR00594">
    <property type="entry name" value="polc"/>
    <property type="match status" value="1"/>
</dbReference>
<dbReference type="Gene3D" id="1.10.150.870">
    <property type="match status" value="1"/>
</dbReference>
<dbReference type="InterPro" id="IPR049821">
    <property type="entry name" value="PolIIIA_DnaE1_PHP"/>
</dbReference>
<comment type="catalytic activity">
    <reaction evidence="9">
        <text>DNA(n) + a 2'-deoxyribonucleoside 5'-triphosphate = DNA(n+1) + diphosphate</text>
        <dbReference type="Rhea" id="RHEA:22508"/>
        <dbReference type="Rhea" id="RHEA-COMP:17339"/>
        <dbReference type="Rhea" id="RHEA-COMP:17340"/>
        <dbReference type="ChEBI" id="CHEBI:33019"/>
        <dbReference type="ChEBI" id="CHEBI:61560"/>
        <dbReference type="ChEBI" id="CHEBI:173112"/>
        <dbReference type="EC" id="2.7.7.7"/>
    </reaction>
</comment>
<dbReference type="Pfam" id="PF14579">
    <property type="entry name" value="HHH_6"/>
    <property type="match status" value="1"/>
</dbReference>
<dbReference type="InterPro" id="IPR016195">
    <property type="entry name" value="Pol/histidinol_Pase-like"/>
</dbReference>
<dbReference type="CDD" id="cd07433">
    <property type="entry name" value="PHP_PolIIIA_DnaE1"/>
    <property type="match status" value="1"/>
</dbReference>
<accession>A0A2V1GPL0</accession>
<sequence>MTPRFVHLRLHSEYSLVDGLVRLKPLVKMCAEQQMPAVALTDNCNFFGLIKFYRAAMGAGVKPICGVDILLENEQDQDHPFRMTLLAMTADGYRNITRLISRAYIEGQQTGLPLIKYQWLDDENEDVIVLSGAREGDIGQALLSGKPELAASLLAHWQKLYSDRFYIELQRTGRPNEDEYLFAAVDLATQNNVPVVATNDVRFLKADDFNAHEVRVCVHDGVTQDDPRREKNYSQQQYLRSEAEMCELFSDIPEALENSVEIAKRCNIEIGLGTYYLPNYPIPEGMTIDEFFCKVSWDGLEERLDFLFDRNAENFAEIRKPYDERLQIELDVICQMGFPGYFLIVMDFIQWAKDNGVPVGPGRGSGAGSLVAYAQKITDLDPLEYDLLFERFLNPERVSMPDFDIDFCMEGRDRVIEYVANTYGRESVSQIATFGTMAAKGVIRDVGRVLGHPYGFVDRITKLVPFDLGMTLTKALEMEPVLKDLYDNDEEVTALLDMGLSLEGITRQTGKHAGGVVISPSLLTDFTPLLSDGEGGGLVTQLDKDDVEAVGLVKFDFLGLRTLTIIDWALEIINAKKKQIGEDLIDIARIPLEDPKSFRVLKDCCTTAVFQLESRGMKDLIKRLQPDCFEDIIALVALFRPGPLGSGMVDDFINRKHGKAVVAYPHADYQHPDLKPVLEPTYGIILYQEQVMQIAQVLAKFSLGGADLLRRAMGKKKVEVMQEQRLLFQDGAETNNVSRELSGPIFDLMEKFAGYGFNKSHSAAYALVSYQTLWLKTHYPAAFMAAVCSSDMDNTEKVVILIEDCRDMKLTVTPPDVNSSAYKFTVNEQDQVVYGLGAVKGVGEGAIEGIVNERQTNGPFKDLFDFCNRIDLKKANRRVLESLIRAGALDLLAPVEQGLKVFDSRSRLMATLEGAIKAAEQQAKAAALGQNDLFGAVAFGEADAEQPQFVAAPAWRQQQRLHGEKETLGLYLTGHPIDDYLPELKRMRCQRIADLKPARGVSVTIAGLVLAFRTKLTKTGKRMAFVTLDDRSGRIEVAIFGEDYDKNAEKLAVDKVLVIDGEVVHDDFSGGQKMQVKKLHSMAEARSSHARCLRISLKQGELTPASLEQLRSLLEQHTNGQCSVRFDYQGHSAIGSLAASEDWKLNLDDELLHQLEELLGRKRCKIDYSG</sequence>
<keyword evidence="12" id="KW-1185">Reference proteome</keyword>
<keyword evidence="7" id="KW-0235">DNA replication</keyword>
<dbReference type="EMBL" id="QDDL01000011">
    <property type="protein sequence ID" value="PVZ64899.1"/>
    <property type="molecule type" value="Genomic_DNA"/>
</dbReference>
<evidence type="ECO:0000259" key="10">
    <source>
        <dbReference type="SMART" id="SM00481"/>
    </source>
</evidence>
<dbReference type="Gene3D" id="1.10.10.1600">
    <property type="entry name" value="Bacterial DNA polymerase III alpha subunit, thumb domain"/>
    <property type="match status" value="1"/>
</dbReference>
<dbReference type="PANTHER" id="PTHR32294">
    <property type="entry name" value="DNA POLYMERASE III SUBUNIT ALPHA"/>
    <property type="match status" value="1"/>
</dbReference>
<comment type="caution">
    <text evidence="11">The sequence shown here is derived from an EMBL/GenBank/DDBJ whole genome shotgun (WGS) entry which is preliminary data.</text>
</comment>
<dbReference type="InterPro" id="IPR003141">
    <property type="entry name" value="Pol/His_phosphatase_N"/>
</dbReference>
<keyword evidence="4" id="KW-0963">Cytoplasm</keyword>
<name>A0A2V1GPL0_9GAMM</name>
<dbReference type="InterPro" id="IPR041931">
    <property type="entry name" value="DNA_pol3_alpha_thumb_dom"/>
</dbReference>